<evidence type="ECO:0000313" key="4">
    <source>
        <dbReference type="Proteomes" id="UP000398389"/>
    </source>
</evidence>
<feature type="compositionally biased region" description="Polar residues" evidence="1">
    <location>
        <begin position="36"/>
        <end position="54"/>
    </location>
</feature>
<feature type="region of interest" description="Disordered" evidence="1">
    <location>
        <begin position="1"/>
        <end position="63"/>
    </location>
</feature>
<keyword evidence="2" id="KW-0472">Membrane</keyword>
<feature type="transmembrane region" description="Helical" evidence="2">
    <location>
        <begin position="485"/>
        <end position="510"/>
    </location>
</feature>
<reference evidence="3 4" key="1">
    <citation type="submission" date="2019-09" db="EMBL/GenBank/DDBJ databases">
        <authorList>
            <person name="Brejova B."/>
        </authorList>
    </citation>
    <scope>NUCLEOTIDE SEQUENCE [LARGE SCALE GENOMIC DNA]</scope>
</reference>
<evidence type="ECO:0000256" key="1">
    <source>
        <dbReference type="SAM" id="MobiDB-lite"/>
    </source>
</evidence>
<protein>
    <submittedName>
        <fullName evidence="3">Uncharacterized protein</fullName>
    </submittedName>
</protein>
<keyword evidence="4" id="KW-1185">Reference proteome</keyword>
<feature type="transmembrane region" description="Helical" evidence="2">
    <location>
        <begin position="78"/>
        <end position="97"/>
    </location>
</feature>
<proteinExistence type="predicted"/>
<organism evidence="3 4">
    <name type="scientific">Magnusiomyces paraingens</name>
    <dbReference type="NCBI Taxonomy" id="2606893"/>
    <lineage>
        <taxon>Eukaryota</taxon>
        <taxon>Fungi</taxon>
        <taxon>Dikarya</taxon>
        <taxon>Ascomycota</taxon>
        <taxon>Saccharomycotina</taxon>
        <taxon>Dipodascomycetes</taxon>
        <taxon>Dipodascales</taxon>
        <taxon>Dipodascaceae</taxon>
        <taxon>Magnusiomyces</taxon>
    </lineage>
</organism>
<dbReference type="EMBL" id="CABVLU010000002">
    <property type="protein sequence ID" value="VVT49589.1"/>
    <property type="molecule type" value="Genomic_DNA"/>
</dbReference>
<dbReference type="RefSeq" id="XP_031852954.1">
    <property type="nucleotide sequence ID" value="XM_031997063.1"/>
</dbReference>
<evidence type="ECO:0000313" key="3">
    <source>
        <dbReference type="EMBL" id="VVT49589.1"/>
    </source>
</evidence>
<sequence>MRKTKSNEYELDPLSSATAESPKQEYLSKIPFDSEPGTSNLTITTAEETNNNGTSNNRDSDDNEDDEFYDFHLNHKKFHYPTLVIFFACIICTTYGSKVLNLILSQNVAPSAESLYLPVKDAAKKELNLTTDTSTLIPDDFDLNSRWSSDTILYNINVDYHEVDEFENKMERVQFNDTGFANSFFLMGGLLFSFEVEPGSHLTCGSSDKWTETVMKKGSEVNQLNLPAVPLFPQAWCLNSTVNDSSLDISFLDSKLNSDHMSSPGDNVTLFGVDRKNKHIYANTIVYESSNFSQTQLYDVLDTYNDIPIDYLSSLFDHLGCDISLDNYNVMFNSDNNQTSYDVTSNITDGLATFINTWFSTDVSFTLGFSLKDNSTIDSVNGTLYNRVIMAYYANDDQLTVTQAFYRGRLLRYDIHDTNDDNFISQWNSSMSDPTYYADVQILPLAVNIKVSPFVFGVIDKVFGLNTVGYSSVGFYFAGRLRYNVTSIVCSILAVFGLSMFLFILCKIILYKFPQGIPSYYGLLHQYHERQTKVQRPYDAEVERRSLFSIIDKAYEGVGYDVDLQRNRLGVLDEITFRKGVNHNGIVKRRLL</sequence>
<keyword evidence="2" id="KW-1133">Transmembrane helix</keyword>
<dbReference type="AlphaFoldDB" id="A0A5E8BDP9"/>
<dbReference type="GeneID" id="43581163"/>
<keyword evidence="2" id="KW-0812">Transmembrane</keyword>
<evidence type="ECO:0000256" key="2">
    <source>
        <dbReference type="SAM" id="Phobius"/>
    </source>
</evidence>
<dbReference type="Proteomes" id="UP000398389">
    <property type="component" value="Unassembled WGS sequence"/>
</dbReference>
<accession>A0A5E8BDP9</accession>
<name>A0A5E8BDP9_9ASCO</name>
<gene>
    <name evidence="3" type="ORF">SAPINGB_P002344</name>
</gene>